<proteinExistence type="predicted"/>
<accession>D9ICL3</accession>
<protein>
    <submittedName>
        <fullName evidence="1">Conserved hypothetical phage protein</fullName>
    </submittedName>
</protein>
<organism evidence="1 2">
    <name type="scientific">Escherichia phage RB16</name>
    <dbReference type="NCBI Taxonomy" id="2681599"/>
    <lineage>
        <taxon>Viruses</taxon>
        <taxon>Duplodnaviria</taxon>
        <taxon>Heunggongvirae</taxon>
        <taxon>Uroviricota</taxon>
        <taxon>Caudoviricetes</taxon>
        <taxon>Pantevenvirales</taxon>
        <taxon>Straboviridae</taxon>
        <taxon>Pseudotevenvirus</taxon>
        <taxon>Pseudotevenvirus RB16</taxon>
    </lineage>
</organism>
<keyword evidence="2" id="KW-1185">Reference proteome</keyword>
<dbReference type="GeneID" id="9712893"/>
<dbReference type="RefSeq" id="YP_003858452.1">
    <property type="nucleotide sequence ID" value="NC_014467.1"/>
</dbReference>
<organismHost>
    <name type="scientific">Escherichia coli</name>
    <dbReference type="NCBI Taxonomy" id="562"/>
</organismHost>
<evidence type="ECO:0000313" key="1">
    <source>
        <dbReference type="EMBL" id="ADJ55456.1"/>
    </source>
</evidence>
<sequence length="148" mass="16455">MNLSCELSGAIRKLEQVLDDLSAGKEINVSDIEAKLYEWRSALYTATKGNDPLFDEYQVYEVELWGDKYRFKWPNDAFGSINSLYVSGGYLYATDVSVHDLGISPDNQVDLPNTFSHTTVCLGAISGFRCGSLGVSWVQASKTNLKRV</sequence>
<name>D9ICL3_BPRB1</name>
<gene>
    <name evidence="1" type="ORF">RB16p152</name>
</gene>
<evidence type="ECO:0000313" key="2">
    <source>
        <dbReference type="Proteomes" id="UP000001091"/>
    </source>
</evidence>
<dbReference type="EMBL" id="HM134276">
    <property type="protein sequence ID" value="ADJ55456.1"/>
    <property type="molecule type" value="Genomic_DNA"/>
</dbReference>
<reference evidence="1 2" key="1">
    <citation type="journal article" date="2010" name="Virol. J.">
        <title>Genomes of the T4-related bacteriophages as windows on microbial genome evolution.</title>
        <authorList>
            <person name="Petrov V.M."/>
            <person name="Ratnayaka S."/>
            <person name="Nolan J.M."/>
            <person name="Miller E.S."/>
            <person name="Karam J.D."/>
        </authorList>
    </citation>
    <scope>NUCLEOTIDE SEQUENCE [LARGE SCALE GENOMIC DNA]</scope>
</reference>
<dbReference type="Proteomes" id="UP000001091">
    <property type="component" value="Segment"/>
</dbReference>
<dbReference type="KEGG" id="vg:9712893"/>